<dbReference type="RefSeq" id="WP_070390625.1">
    <property type="nucleotide sequence ID" value="NZ_CP017599.1"/>
</dbReference>
<feature type="region of interest" description="Disordered" evidence="7">
    <location>
        <begin position="1"/>
        <end position="24"/>
    </location>
</feature>
<dbReference type="Proteomes" id="UP000177870">
    <property type="component" value="Chromosome"/>
</dbReference>
<dbReference type="PANTHER" id="PTHR30386">
    <property type="entry name" value="MEMBRANE FUSION SUBUNIT OF EMRAB-TOLC MULTIDRUG EFFLUX PUMP"/>
    <property type="match status" value="1"/>
</dbReference>
<evidence type="ECO:0000256" key="3">
    <source>
        <dbReference type="ARBA" id="ARBA00022692"/>
    </source>
</evidence>
<dbReference type="Gene3D" id="2.40.50.100">
    <property type="match status" value="1"/>
</dbReference>
<evidence type="ECO:0000256" key="5">
    <source>
        <dbReference type="ARBA" id="ARBA00023136"/>
    </source>
</evidence>
<feature type="compositionally biased region" description="Polar residues" evidence="7">
    <location>
        <begin position="1"/>
        <end position="10"/>
    </location>
</feature>
<dbReference type="STRING" id="1458985.BJP34_00445"/>
<proteinExistence type="inferred from homology"/>
<accession>A0A1D8TKG5</accession>
<evidence type="ECO:0000256" key="1">
    <source>
        <dbReference type="ARBA" id="ARBA00004167"/>
    </source>
</evidence>
<comment type="similarity">
    <text evidence="2">Belongs to the membrane fusion protein (MFP) (TC 8.A.1) family.</text>
</comment>
<keyword evidence="4" id="KW-1133">Transmembrane helix</keyword>
<dbReference type="InterPro" id="IPR050739">
    <property type="entry name" value="MFP"/>
</dbReference>
<evidence type="ECO:0000256" key="6">
    <source>
        <dbReference type="SAM" id="Coils"/>
    </source>
</evidence>
<feature type="coiled-coil region" evidence="6">
    <location>
        <begin position="332"/>
        <end position="391"/>
    </location>
</feature>
<dbReference type="PANTHER" id="PTHR30386:SF26">
    <property type="entry name" value="TRANSPORT PROTEIN COMB"/>
    <property type="match status" value="1"/>
</dbReference>
<evidence type="ECO:0000259" key="8">
    <source>
        <dbReference type="Pfam" id="PF26002"/>
    </source>
</evidence>
<dbReference type="KEGG" id="mpro:BJP34_00445"/>
<gene>
    <name evidence="9" type="ORF">BJP34_00445</name>
</gene>
<dbReference type="PRINTS" id="PR01490">
    <property type="entry name" value="RTXTOXIND"/>
</dbReference>
<dbReference type="GO" id="GO:0016020">
    <property type="term" value="C:membrane"/>
    <property type="evidence" value="ECO:0007669"/>
    <property type="project" value="UniProtKB-SubCell"/>
</dbReference>
<dbReference type="OrthoDB" id="9775513at2"/>
<feature type="domain" description="AprE-like beta-barrel" evidence="8">
    <location>
        <begin position="433"/>
        <end position="520"/>
    </location>
</feature>
<comment type="subcellular location">
    <subcellularLocation>
        <location evidence="1">Membrane</location>
        <topology evidence="1">Single-pass membrane protein</topology>
    </subcellularLocation>
</comment>
<dbReference type="Pfam" id="PF26002">
    <property type="entry name" value="Beta-barrel_AprE"/>
    <property type="match status" value="1"/>
</dbReference>
<dbReference type="AlphaFoldDB" id="A0A1D8TKG5"/>
<dbReference type="EMBL" id="CP017599">
    <property type="protein sequence ID" value="AOW98103.1"/>
    <property type="molecule type" value="Genomic_DNA"/>
</dbReference>
<evidence type="ECO:0000256" key="2">
    <source>
        <dbReference type="ARBA" id="ARBA00009477"/>
    </source>
</evidence>
<sequence>MNKPEASTPSREGLPKGETPHPNLTSAEIRSIYGGTAVSAPLVRASPNHVPNPVTATSSLGATNTENWSTALQNLLDQPPSVLPQRLLLGGFAFCMVCGVWATFGQIDEVGKATGKLVPKGEVYKIHPIESGKVAKIAVKEGESVTAGQVLVELDTKLGATEVERLEQLINADQIKLIQMQGLIENIRQEAQTRQQIAKADIDGQQAAIDQAQTKVTALREQLIQHQQAKVASQDRLERLKQLKATTQALLQQRQDDAFALKERLDNLKPLLASGAISKEQVFQAEHSLRASQRVITQTQLQEAASNQDQIYQAQQSIRDRNSSITLTQSDLNQTLAEIQRLQAGLTQKQAEVHRTQLETKQKLQQLEIELTQLNAKIAENRNLLTSAKARLKQKFLYAPVDGVVSSLNVANIGEVFQSGQTIAEVAPQDAPLVLSASLPNQEAGFIKQGMPVQIKLDAYPYQEYGIIKGKVTSLSADAKTDQQLGSVYEVEVSLNRDYVKEDDQMIRFKAGQTAKADIIIRRRRIVDFLLDPIRQLQKGGVNL</sequence>
<keyword evidence="3" id="KW-0812">Transmembrane</keyword>
<keyword evidence="5" id="KW-0472">Membrane</keyword>
<evidence type="ECO:0000313" key="9">
    <source>
        <dbReference type="EMBL" id="AOW98103.1"/>
    </source>
</evidence>
<reference evidence="10" key="1">
    <citation type="submission" date="2016-10" db="EMBL/GenBank/DDBJ databases">
        <title>Comparative genomics uncovers the prolific and rare metabolic potential of the cyanobacterial genus Moorea.</title>
        <authorList>
            <person name="Leao T."/>
            <person name="Castelao G."/>
            <person name="Korobeynikov A."/>
            <person name="Monroe E.A."/>
            <person name="Podell S."/>
            <person name="Glukhov E."/>
            <person name="Allen E."/>
            <person name="Gerwick W.H."/>
            <person name="Gerwick L."/>
        </authorList>
    </citation>
    <scope>NUCLEOTIDE SEQUENCE [LARGE SCALE GENOMIC DNA]</scope>
    <source>
        <strain evidence="10">PAL-8-15-08-1</strain>
    </source>
</reference>
<dbReference type="SUPFAM" id="SSF111369">
    <property type="entry name" value="HlyD-like secretion proteins"/>
    <property type="match status" value="2"/>
</dbReference>
<name>A0A1D8TKG5_9CYAN</name>
<dbReference type="InterPro" id="IPR058982">
    <property type="entry name" value="Beta-barrel_AprE"/>
</dbReference>
<feature type="coiled-coil region" evidence="6">
    <location>
        <begin position="202"/>
        <end position="229"/>
    </location>
</feature>
<evidence type="ECO:0000256" key="4">
    <source>
        <dbReference type="ARBA" id="ARBA00022989"/>
    </source>
</evidence>
<dbReference type="Gene3D" id="2.40.30.170">
    <property type="match status" value="1"/>
</dbReference>
<evidence type="ECO:0000256" key="7">
    <source>
        <dbReference type="SAM" id="MobiDB-lite"/>
    </source>
</evidence>
<protein>
    <submittedName>
        <fullName evidence="9">Secretion protein HlyD</fullName>
    </submittedName>
</protein>
<keyword evidence="6" id="KW-0175">Coiled coil</keyword>
<evidence type="ECO:0000313" key="10">
    <source>
        <dbReference type="Proteomes" id="UP000177870"/>
    </source>
</evidence>
<organism evidence="9 10">
    <name type="scientific">Moorena producens PAL-8-15-08-1</name>
    <dbReference type="NCBI Taxonomy" id="1458985"/>
    <lineage>
        <taxon>Bacteria</taxon>
        <taxon>Bacillati</taxon>
        <taxon>Cyanobacteriota</taxon>
        <taxon>Cyanophyceae</taxon>
        <taxon>Coleofasciculales</taxon>
        <taxon>Coleofasciculaceae</taxon>
        <taxon>Moorena</taxon>
    </lineage>
</organism>